<gene>
    <name evidence="1" type="ORF">ThimaDRAFT_1526</name>
</gene>
<dbReference type="STRING" id="768671.ThimaDRAFT_1526"/>
<dbReference type="InterPro" id="IPR029044">
    <property type="entry name" value="Nucleotide-diphossugar_trans"/>
</dbReference>
<reference evidence="1 2" key="1">
    <citation type="submission" date="2011-06" db="EMBL/GenBank/DDBJ databases">
        <title>The draft genome of Thiocapsa marina 5811.</title>
        <authorList>
            <consortium name="US DOE Joint Genome Institute (JGI-PGF)"/>
            <person name="Lucas S."/>
            <person name="Han J."/>
            <person name="Cheng J.-F."/>
            <person name="Goodwin L."/>
            <person name="Pitluck S."/>
            <person name="Peters L."/>
            <person name="Land M.L."/>
            <person name="Hauser L."/>
            <person name="Vogl K."/>
            <person name="Liu Z."/>
            <person name="Imhoff J."/>
            <person name="Thiel V."/>
            <person name="Frigaard N.-U."/>
            <person name="Bryant D."/>
            <person name="Woyke T.J."/>
        </authorList>
    </citation>
    <scope>NUCLEOTIDE SEQUENCE [LARGE SCALE GENOMIC DNA]</scope>
    <source>
        <strain evidence="1 2">5811</strain>
    </source>
</reference>
<dbReference type="eggNOG" id="COG0463">
    <property type="taxonomic scope" value="Bacteria"/>
</dbReference>
<dbReference type="Proteomes" id="UP000005459">
    <property type="component" value="Unassembled WGS sequence"/>
</dbReference>
<proteinExistence type="predicted"/>
<sequence>MRVVVSLTTIPGREAMLSRAVASIIRQTRPPDAIHLWLPEERFGSAAALPSFPGVVVRAGPDLGPAMKLLPTLEVEADPETLLIPVDDDIEYPPELIEKLVAASMLLPEHAIGFTGWSCEERADGPRIRHWNEQEPFAGMLQPVQVLEGYRGVLYRRRFFESDIRAHLDALEAFRYHDDILFSGYLASRGVARVAQWFGSVPRSADTLWLLHGDDTGLHTLPDWYARGRECLAYWAQRAPGFMAAVAGSVAGSRLQLETGEHPRVAFLHHASSAVDFPIESAHDLFVMPWPWSEGLFSEVLLVRPDRLAALPQERWLAECRRILEPGGVLRVFWPALPVSGQAAIPRGERMRSDAGAGATAARFRGLAVDRGWQASWTTDRDGVTATLIAPCRGSQGSRHAGLSWVATR</sequence>
<name>F9U9C4_9GAMM</name>
<evidence type="ECO:0000313" key="2">
    <source>
        <dbReference type="Proteomes" id="UP000005459"/>
    </source>
</evidence>
<protein>
    <recommendedName>
        <fullName evidence="3">Glycosyltransferase 2-like domain-containing protein</fullName>
    </recommendedName>
</protein>
<organism evidence="1 2">
    <name type="scientific">Thiocapsa marina 5811</name>
    <dbReference type="NCBI Taxonomy" id="768671"/>
    <lineage>
        <taxon>Bacteria</taxon>
        <taxon>Pseudomonadati</taxon>
        <taxon>Pseudomonadota</taxon>
        <taxon>Gammaproteobacteria</taxon>
        <taxon>Chromatiales</taxon>
        <taxon>Chromatiaceae</taxon>
        <taxon>Thiocapsa</taxon>
    </lineage>
</organism>
<dbReference type="EMBL" id="AFWV01000004">
    <property type="protein sequence ID" value="EGV19382.1"/>
    <property type="molecule type" value="Genomic_DNA"/>
</dbReference>
<dbReference type="AlphaFoldDB" id="F9U9C4"/>
<keyword evidence="2" id="KW-1185">Reference proteome</keyword>
<evidence type="ECO:0000313" key="1">
    <source>
        <dbReference type="EMBL" id="EGV19382.1"/>
    </source>
</evidence>
<dbReference type="SUPFAM" id="SSF53448">
    <property type="entry name" value="Nucleotide-diphospho-sugar transferases"/>
    <property type="match status" value="1"/>
</dbReference>
<evidence type="ECO:0008006" key="3">
    <source>
        <dbReference type="Google" id="ProtNLM"/>
    </source>
</evidence>
<accession>F9U9C4</accession>
<dbReference type="CDD" id="cd00761">
    <property type="entry name" value="Glyco_tranf_GTA_type"/>
    <property type="match status" value="1"/>
</dbReference>
<dbReference type="OrthoDB" id="5465469at2"/>
<dbReference type="RefSeq" id="WP_007192403.1">
    <property type="nucleotide sequence ID" value="NZ_AFWV01000004.1"/>
</dbReference>